<accession>K0S0L7</accession>
<dbReference type="AlphaFoldDB" id="K0S0L7"/>
<dbReference type="EMBL" id="AGNL01025963">
    <property type="protein sequence ID" value="EJK58189.1"/>
    <property type="molecule type" value="Genomic_DNA"/>
</dbReference>
<name>K0S0L7_THAOC</name>
<comment type="caution">
    <text evidence="1">The sequence shown here is derived from an EMBL/GenBank/DDBJ whole genome shotgun (WGS) entry which is preliminary data.</text>
</comment>
<evidence type="ECO:0000313" key="2">
    <source>
        <dbReference type="Proteomes" id="UP000266841"/>
    </source>
</evidence>
<sequence length="48" mass="5333">CAYNHFSDADKAKLLKDLIDAMADEKKALLDLRSKEDQVDAAADCSEF</sequence>
<protein>
    <submittedName>
        <fullName evidence="1">Uncharacterized protein</fullName>
    </submittedName>
</protein>
<reference evidence="1 2" key="1">
    <citation type="journal article" date="2012" name="Genome Biol.">
        <title>Genome and low-iron response of an oceanic diatom adapted to chronic iron limitation.</title>
        <authorList>
            <person name="Lommer M."/>
            <person name="Specht M."/>
            <person name="Roy A.S."/>
            <person name="Kraemer L."/>
            <person name="Andreson R."/>
            <person name="Gutowska M.A."/>
            <person name="Wolf J."/>
            <person name="Bergner S.V."/>
            <person name="Schilhabel M.B."/>
            <person name="Klostermeier U.C."/>
            <person name="Beiko R.G."/>
            <person name="Rosenstiel P."/>
            <person name="Hippler M."/>
            <person name="Laroche J."/>
        </authorList>
    </citation>
    <scope>NUCLEOTIDE SEQUENCE [LARGE SCALE GENOMIC DNA]</scope>
    <source>
        <strain evidence="1 2">CCMP1005</strain>
    </source>
</reference>
<organism evidence="1 2">
    <name type="scientific">Thalassiosira oceanica</name>
    <name type="common">Marine diatom</name>
    <dbReference type="NCBI Taxonomy" id="159749"/>
    <lineage>
        <taxon>Eukaryota</taxon>
        <taxon>Sar</taxon>
        <taxon>Stramenopiles</taxon>
        <taxon>Ochrophyta</taxon>
        <taxon>Bacillariophyta</taxon>
        <taxon>Coscinodiscophyceae</taxon>
        <taxon>Thalassiosirophycidae</taxon>
        <taxon>Thalassiosirales</taxon>
        <taxon>Thalassiosiraceae</taxon>
        <taxon>Thalassiosira</taxon>
    </lineage>
</organism>
<dbReference type="Proteomes" id="UP000266841">
    <property type="component" value="Unassembled WGS sequence"/>
</dbReference>
<feature type="non-terminal residue" evidence="1">
    <location>
        <position position="1"/>
    </location>
</feature>
<proteinExistence type="predicted"/>
<evidence type="ECO:0000313" key="1">
    <source>
        <dbReference type="EMBL" id="EJK58189.1"/>
    </source>
</evidence>
<keyword evidence="2" id="KW-1185">Reference proteome</keyword>
<gene>
    <name evidence="1" type="ORF">THAOC_21707</name>
</gene>